<comment type="subcellular location">
    <subcellularLocation>
        <location evidence="2">Cytoplasm</location>
        <location evidence="2">Cytoplasmic ribonucleoprotein granule</location>
    </subcellularLocation>
    <subcellularLocation>
        <location evidence="1">Nucleus</location>
    </subcellularLocation>
</comment>
<dbReference type="InterPro" id="IPR026795">
    <property type="entry name" value="SHFL"/>
</dbReference>
<keyword evidence="4" id="KW-0963">Cytoplasm</keyword>
<dbReference type="Pfam" id="PF15135">
    <property type="entry name" value="UPF0515"/>
    <property type="match status" value="1"/>
</dbReference>
<dbReference type="Proteomes" id="UP000005408">
    <property type="component" value="Unassembled WGS sequence"/>
</dbReference>
<protein>
    <submittedName>
        <fullName evidence="7">Uncharacterized protein</fullName>
    </submittedName>
</protein>
<dbReference type="EnsemblMetazoa" id="G12490.2">
    <property type="protein sequence ID" value="G12490.2:cds"/>
    <property type="gene ID" value="G12490"/>
</dbReference>
<evidence type="ECO:0000256" key="4">
    <source>
        <dbReference type="ARBA" id="ARBA00022490"/>
    </source>
</evidence>
<dbReference type="AlphaFoldDB" id="A0A8W8I448"/>
<sequence>MAGAMDDALEELQREKKMRKLQELFRGRFSEVQARRLLTHHGWALEITVDFVFEAQHNQVKEIAGTEDDRWLEVLNRRAWRELARQKRIDSIDIRQFACRPCDSVWWRRVPGRKMVSKCHRCRIRYDAVPKESEWGVAEFTCGNCGNVFKGFGQMNNTFSPCYVCNDIAQPSKIFPKMRPSGERRRHTHSCYASNCFNRADGDILPGICVHPKSLGRKVVTPSDQHISSGSTVDTFLTQDDLASISSASSRPNLSDIDEDN</sequence>
<dbReference type="GO" id="GO:0075523">
    <property type="term" value="P:viral translational frameshifting"/>
    <property type="evidence" value="ECO:0007669"/>
    <property type="project" value="TreeGrafter"/>
</dbReference>
<evidence type="ECO:0000256" key="5">
    <source>
        <dbReference type="ARBA" id="ARBA00022884"/>
    </source>
</evidence>
<accession>A0A8W8I448</accession>
<evidence type="ECO:0000256" key="2">
    <source>
        <dbReference type="ARBA" id="ARBA00004331"/>
    </source>
</evidence>
<dbReference type="PANTHER" id="PTHR16135:SF2">
    <property type="entry name" value="SHIFTLESS ANTIVIRAL INHIBITOR OF RIBOSOMAL FRAMESHIFTING PROTEIN"/>
    <property type="match status" value="1"/>
</dbReference>
<keyword evidence="8" id="KW-1185">Reference proteome</keyword>
<reference evidence="7" key="1">
    <citation type="submission" date="2022-08" db="UniProtKB">
        <authorList>
            <consortium name="EnsemblMetazoa"/>
        </authorList>
    </citation>
    <scope>IDENTIFICATION</scope>
    <source>
        <strain evidence="7">05x7-T-G4-1.051#20</strain>
    </source>
</reference>
<dbReference type="PANTHER" id="PTHR16135">
    <property type="entry name" value="REPRESSOR OF YIELD OF DENV PROTEIN"/>
    <property type="match status" value="1"/>
</dbReference>
<organism evidence="7 8">
    <name type="scientific">Magallana gigas</name>
    <name type="common">Pacific oyster</name>
    <name type="synonym">Crassostrea gigas</name>
    <dbReference type="NCBI Taxonomy" id="29159"/>
    <lineage>
        <taxon>Eukaryota</taxon>
        <taxon>Metazoa</taxon>
        <taxon>Spiralia</taxon>
        <taxon>Lophotrochozoa</taxon>
        <taxon>Mollusca</taxon>
        <taxon>Bivalvia</taxon>
        <taxon>Autobranchia</taxon>
        <taxon>Pteriomorphia</taxon>
        <taxon>Ostreida</taxon>
        <taxon>Ostreoidea</taxon>
        <taxon>Ostreidae</taxon>
        <taxon>Magallana</taxon>
    </lineage>
</organism>
<name>A0A8W8I448_MAGGI</name>
<dbReference type="GO" id="GO:1990825">
    <property type="term" value="F:sequence-specific mRNA binding"/>
    <property type="evidence" value="ECO:0007669"/>
    <property type="project" value="TreeGrafter"/>
</dbReference>
<evidence type="ECO:0000313" key="7">
    <source>
        <dbReference type="EnsemblMetazoa" id="G12490.5:cds"/>
    </source>
</evidence>
<dbReference type="GO" id="GO:0036464">
    <property type="term" value="C:cytoplasmic ribonucleoprotein granule"/>
    <property type="evidence" value="ECO:0007669"/>
    <property type="project" value="UniProtKB-SubCell"/>
</dbReference>
<dbReference type="OrthoDB" id="9423182at2759"/>
<dbReference type="GO" id="GO:0045087">
    <property type="term" value="P:innate immune response"/>
    <property type="evidence" value="ECO:0007669"/>
    <property type="project" value="TreeGrafter"/>
</dbReference>
<evidence type="ECO:0000256" key="3">
    <source>
        <dbReference type="ARBA" id="ARBA00005469"/>
    </source>
</evidence>
<dbReference type="EnsemblMetazoa" id="G12490.5">
    <property type="protein sequence ID" value="G12490.5:cds"/>
    <property type="gene ID" value="G12490"/>
</dbReference>
<evidence type="ECO:0000256" key="1">
    <source>
        <dbReference type="ARBA" id="ARBA00004123"/>
    </source>
</evidence>
<dbReference type="OMA" id="YTHRCTA"/>
<comment type="similarity">
    <text evidence="3">Belongs to the SHFL family.</text>
</comment>
<dbReference type="GO" id="GO:0005634">
    <property type="term" value="C:nucleus"/>
    <property type="evidence" value="ECO:0007669"/>
    <property type="project" value="UniProtKB-SubCell"/>
</dbReference>
<proteinExistence type="inferred from homology"/>
<dbReference type="EnsemblMetazoa" id="G12490.4">
    <property type="protein sequence ID" value="G12490.4:cds"/>
    <property type="gene ID" value="G12490"/>
</dbReference>
<evidence type="ECO:0000256" key="6">
    <source>
        <dbReference type="ARBA" id="ARBA00023242"/>
    </source>
</evidence>
<evidence type="ECO:0000313" key="8">
    <source>
        <dbReference type="Proteomes" id="UP000005408"/>
    </source>
</evidence>
<keyword evidence="6" id="KW-0539">Nucleus</keyword>
<dbReference type="GO" id="GO:0043022">
    <property type="term" value="F:ribosome binding"/>
    <property type="evidence" value="ECO:0007669"/>
    <property type="project" value="TreeGrafter"/>
</dbReference>
<keyword evidence="5" id="KW-0694">RNA-binding</keyword>